<gene>
    <name evidence="2" type="primary">coaA</name>
    <name evidence="2" type="ORF">LOKVESSMR4R_01922</name>
</gene>
<keyword evidence="3" id="KW-1185">Reference proteome</keyword>
<dbReference type="AlphaFoldDB" id="A0A1Y0EC96"/>
<dbReference type="KEGG" id="lvs:LOKVESSMR4R_01922"/>
<dbReference type="Proteomes" id="UP000195273">
    <property type="component" value="Chromosome"/>
</dbReference>
<sequence length="221" mass="23972">MHQEPTGKALTIVTRHVHDLADMLLGRAAPRLIVAVAGAPGSGKSTFAAELARRLGARGKRSVVVPMDGFHLDNALLEARSLLARKGAPDTFDAQGFVRLIRAIKAQEDVVAPSFDRMRDLSVAGAIAVPAQAPFVIVEGNYLMFDQAPWADLAGLWDVSVRLDVPLPELRARLIQRWLSQNLSRAAATRRAESNDIPNAQHVIAKALPCDFTFDGQQARV</sequence>
<keyword evidence="2" id="KW-0808">Transferase</keyword>
<dbReference type="InterPro" id="IPR027417">
    <property type="entry name" value="P-loop_NTPase"/>
</dbReference>
<reference evidence="2 3" key="1">
    <citation type="submission" date="2017-05" db="EMBL/GenBank/DDBJ databases">
        <title>Genome Sequence of Loktanella vestfoldensis Strain SMR4r Isolated from a Culture of the Diatom Skeletonema marinoi.</title>
        <authorList>
            <person name="Topel M."/>
            <person name="Pinder M.I.M."/>
            <person name="Johansson O.N."/>
            <person name="Kourtchenko O."/>
            <person name="Godhe A."/>
            <person name="Clarke A.K."/>
        </authorList>
    </citation>
    <scope>NUCLEOTIDE SEQUENCE [LARGE SCALE GENOMIC DNA]</scope>
    <source>
        <strain evidence="2 3">SMR4r</strain>
    </source>
</reference>
<dbReference type="Pfam" id="PF00485">
    <property type="entry name" value="PRK"/>
    <property type="match status" value="1"/>
</dbReference>
<dbReference type="EMBL" id="CP021431">
    <property type="protein sequence ID" value="ARU01235.1"/>
    <property type="molecule type" value="Genomic_DNA"/>
</dbReference>
<dbReference type="GO" id="GO:0005524">
    <property type="term" value="F:ATP binding"/>
    <property type="evidence" value="ECO:0007669"/>
    <property type="project" value="InterPro"/>
</dbReference>
<protein>
    <submittedName>
        <fullName evidence="2">Pantothenate kinase</fullName>
        <ecNumber evidence="2">2.7.1.33</ecNumber>
    </submittedName>
</protein>
<evidence type="ECO:0000313" key="3">
    <source>
        <dbReference type="Proteomes" id="UP000195273"/>
    </source>
</evidence>
<name>A0A1Y0EC96_9RHOB</name>
<dbReference type="SUPFAM" id="SSF52540">
    <property type="entry name" value="P-loop containing nucleoside triphosphate hydrolases"/>
    <property type="match status" value="1"/>
</dbReference>
<dbReference type="EC" id="2.7.1.33" evidence="2"/>
<dbReference type="InterPro" id="IPR006083">
    <property type="entry name" value="PRK/URK"/>
</dbReference>
<dbReference type="Gene3D" id="3.40.50.300">
    <property type="entry name" value="P-loop containing nucleotide triphosphate hydrolases"/>
    <property type="match status" value="1"/>
</dbReference>
<dbReference type="STRING" id="1122181.GCA_000382265_01783"/>
<organism evidence="2 3">
    <name type="scientific">Yoonia vestfoldensis</name>
    <dbReference type="NCBI Taxonomy" id="245188"/>
    <lineage>
        <taxon>Bacteria</taxon>
        <taxon>Pseudomonadati</taxon>
        <taxon>Pseudomonadota</taxon>
        <taxon>Alphaproteobacteria</taxon>
        <taxon>Rhodobacterales</taxon>
        <taxon>Paracoccaceae</taxon>
        <taxon>Yoonia</taxon>
    </lineage>
</organism>
<evidence type="ECO:0000313" key="2">
    <source>
        <dbReference type="EMBL" id="ARU01235.1"/>
    </source>
</evidence>
<evidence type="ECO:0000259" key="1">
    <source>
        <dbReference type="Pfam" id="PF00485"/>
    </source>
</evidence>
<dbReference type="GO" id="GO:0004594">
    <property type="term" value="F:pantothenate kinase activity"/>
    <property type="evidence" value="ECO:0007669"/>
    <property type="project" value="UniProtKB-EC"/>
</dbReference>
<feature type="domain" description="Phosphoribulokinase/uridine kinase" evidence="1">
    <location>
        <begin position="33"/>
        <end position="166"/>
    </location>
</feature>
<keyword evidence="2" id="KW-0418">Kinase</keyword>
<accession>A0A1Y0EC96</accession>
<dbReference type="PANTHER" id="PTHR10285">
    <property type="entry name" value="URIDINE KINASE"/>
    <property type="match status" value="1"/>
</dbReference>
<proteinExistence type="predicted"/>